<protein>
    <submittedName>
        <fullName evidence="3">Uncharacterized conserved protein</fullName>
    </submittedName>
</protein>
<reference evidence="3 4" key="1">
    <citation type="submission" date="2019-05" db="EMBL/GenBank/DDBJ databases">
        <authorList>
            <consortium name="Pathogen Informatics"/>
        </authorList>
    </citation>
    <scope>NUCLEOTIDE SEQUENCE [LARGE SCALE GENOMIC DNA]</scope>
    <source>
        <strain evidence="3 4">NCTC11429</strain>
    </source>
</reference>
<dbReference type="EMBL" id="LR590484">
    <property type="protein sequence ID" value="VTR29363.1"/>
    <property type="molecule type" value="Genomic_DNA"/>
</dbReference>
<evidence type="ECO:0000313" key="4">
    <source>
        <dbReference type="Proteomes" id="UP000308196"/>
    </source>
</evidence>
<dbReference type="SUPFAM" id="SSF50891">
    <property type="entry name" value="Cyclophilin-like"/>
    <property type="match status" value="1"/>
</dbReference>
<dbReference type="InterPro" id="IPR029000">
    <property type="entry name" value="Cyclophilin-like_dom_sf"/>
</dbReference>
<name>A0A4U9U9Y6_9SPHI</name>
<dbReference type="Pfam" id="PF18050">
    <property type="entry name" value="Cyclophil_like2"/>
    <property type="match status" value="1"/>
</dbReference>
<gene>
    <name evidence="3" type="ORF">NCTC11429_00409</name>
</gene>
<dbReference type="Gene3D" id="2.40.100.20">
    <property type="match status" value="1"/>
</dbReference>
<dbReference type="Proteomes" id="UP000308196">
    <property type="component" value="Chromosome"/>
</dbReference>
<dbReference type="InterPro" id="IPR041183">
    <property type="entry name" value="Cyclophilin-like"/>
</dbReference>
<evidence type="ECO:0000313" key="3">
    <source>
        <dbReference type="EMBL" id="VTR29363.1"/>
    </source>
</evidence>
<sequence>MKIKLIAIILAFVFIAGYAGAQNVSGDSLAKNTEDIKGLQLKITMGKTVATADLVDNPTTKEFIKMLPLTLDMQDVLKTEKYADLKTELPKEGNVIHSYKAGDISYWLGGGIALYYTEDGRPIKAGLIEMAKIKKGFEDFNVPGNVKVIFQIVKSKRN</sequence>
<dbReference type="RefSeq" id="WP_051606890.1">
    <property type="nucleotide sequence ID" value="NZ_LR590484.1"/>
</dbReference>
<dbReference type="GeneID" id="78461225"/>
<feature type="signal peptide" evidence="1">
    <location>
        <begin position="1"/>
        <end position="21"/>
    </location>
</feature>
<dbReference type="KEGG" id="stha:NCTC11429_00409"/>
<dbReference type="AlphaFoldDB" id="A0A4U9U9Y6"/>
<evidence type="ECO:0000259" key="2">
    <source>
        <dbReference type="Pfam" id="PF18050"/>
    </source>
</evidence>
<feature type="domain" description="Cyclophilin-like" evidence="2">
    <location>
        <begin position="43"/>
        <end position="149"/>
    </location>
</feature>
<evidence type="ECO:0000256" key="1">
    <source>
        <dbReference type="SAM" id="SignalP"/>
    </source>
</evidence>
<organism evidence="3 4">
    <name type="scientific">Sphingobacterium thalpophilum</name>
    <dbReference type="NCBI Taxonomy" id="259"/>
    <lineage>
        <taxon>Bacteria</taxon>
        <taxon>Pseudomonadati</taxon>
        <taxon>Bacteroidota</taxon>
        <taxon>Sphingobacteriia</taxon>
        <taxon>Sphingobacteriales</taxon>
        <taxon>Sphingobacteriaceae</taxon>
        <taxon>Sphingobacterium</taxon>
    </lineage>
</organism>
<accession>A0A4U9U9Y6</accession>
<dbReference type="STRING" id="1123265.GCA_000686625_03199"/>
<keyword evidence="1" id="KW-0732">Signal</keyword>
<feature type="chain" id="PRO_5021020076" evidence="1">
    <location>
        <begin position="22"/>
        <end position="158"/>
    </location>
</feature>
<proteinExistence type="predicted"/>